<keyword evidence="3 6" id="KW-0813">Transport</keyword>
<feature type="domain" description="Clathrin/coatomer adaptor adaptin-like N-terminal" evidence="8">
    <location>
        <begin position="15"/>
        <end position="541"/>
    </location>
</feature>
<dbReference type="PANTHER" id="PTHR11134">
    <property type="entry name" value="ADAPTOR COMPLEX SUBUNIT BETA FAMILY MEMBER"/>
    <property type="match status" value="1"/>
</dbReference>
<keyword evidence="10" id="KW-1185">Reference proteome</keyword>
<evidence type="ECO:0000256" key="6">
    <source>
        <dbReference type="PIRNR" id="PIRNR002291"/>
    </source>
</evidence>
<evidence type="ECO:0000313" key="9">
    <source>
        <dbReference type="EMBL" id="SCV03595.1"/>
    </source>
</evidence>
<dbReference type="GO" id="GO:0006886">
    <property type="term" value="P:intracellular protein transport"/>
    <property type="evidence" value="ECO:0007669"/>
    <property type="project" value="InterPro"/>
</dbReference>
<evidence type="ECO:0000256" key="3">
    <source>
        <dbReference type="ARBA" id="ARBA00022448"/>
    </source>
</evidence>
<evidence type="ECO:0000259" key="8">
    <source>
        <dbReference type="Pfam" id="PF01602"/>
    </source>
</evidence>
<feature type="compositionally biased region" description="Polar residues" evidence="7">
    <location>
        <begin position="629"/>
        <end position="646"/>
    </location>
</feature>
<evidence type="ECO:0000256" key="1">
    <source>
        <dbReference type="ARBA" id="ARBA00004308"/>
    </source>
</evidence>
<comment type="subcellular location">
    <subcellularLocation>
        <location evidence="1">Endomembrane system</location>
    </subcellularLocation>
</comment>
<evidence type="ECO:0000256" key="4">
    <source>
        <dbReference type="ARBA" id="ARBA00022927"/>
    </source>
</evidence>
<keyword evidence="4 6" id="KW-0653">Protein transport</keyword>
<dbReference type="GO" id="GO:0030117">
    <property type="term" value="C:membrane coat"/>
    <property type="evidence" value="ECO:0007669"/>
    <property type="project" value="InterPro"/>
</dbReference>
<dbReference type="Proteomes" id="UP000191024">
    <property type="component" value="Chromosome H"/>
</dbReference>
<dbReference type="InterPro" id="IPR016342">
    <property type="entry name" value="AP_complex_bsu_1_2_4"/>
</dbReference>
<reference evidence="10" key="1">
    <citation type="submission" date="2016-03" db="EMBL/GenBank/DDBJ databases">
        <authorList>
            <person name="Devillers H."/>
        </authorList>
    </citation>
    <scope>NUCLEOTIDE SEQUENCE [LARGE SCALE GENOMIC DNA]</scope>
</reference>
<protein>
    <recommendedName>
        <fullName evidence="6">AP complex subunit beta</fullName>
    </recommendedName>
</protein>
<accession>A0A1G4KGF6</accession>
<dbReference type="InterPro" id="IPR002553">
    <property type="entry name" value="Clathrin/coatomer_adapt-like_N"/>
</dbReference>
<dbReference type="Pfam" id="PF01602">
    <property type="entry name" value="Adaptin_N"/>
    <property type="match status" value="1"/>
</dbReference>
<dbReference type="InterPro" id="IPR026739">
    <property type="entry name" value="AP_beta"/>
</dbReference>
<dbReference type="PIRSF" id="PIRSF002291">
    <property type="entry name" value="AP_complex_beta"/>
    <property type="match status" value="1"/>
</dbReference>
<dbReference type="EMBL" id="LT598468">
    <property type="protein sequence ID" value="SCV03595.1"/>
    <property type="molecule type" value="Genomic_DNA"/>
</dbReference>
<dbReference type="InterPro" id="IPR016024">
    <property type="entry name" value="ARM-type_fold"/>
</dbReference>
<evidence type="ECO:0000256" key="7">
    <source>
        <dbReference type="SAM" id="MobiDB-lite"/>
    </source>
</evidence>
<dbReference type="GO" id="GO:0030276">
    <property type="term" value="F:clathrin binding"/>
    <property type="evidence" value="ECO:0007669"/>
    <property type="project" value="InterPro"/>
</dbReference>
<gene>
    <name evidence="9" type="ORF">LAMI_0H09428G</name>
</gene>
<name>A0A1G4KGF6_9SACH</name>
<comment type="function">
    <text evidence="6">Adaptins are components of the adaptor complexes which link clathrin to receptors in coated vesicles. Clathrin-associated protein complexes are believed to interact with the cytoplasmic tails of membrane proteins, leading to their selection and concentration.</text>
</comment>
<dbReference type="GO" id="GO:0012505">
    <property type="term" value="C:endomembrane system"/>
    <property type="evidence" value="ECO:0007669"/>
    <property type="project" value="UniProtKB-SubCell"/>
</dbReference>
<evidence type="ECO:0000313" key="10">
    <source>
        <dbReference type="Proteomes" id="UP000191024"/>
    </source>
</evidence>
<sequence>MSDQRVFTRHKAYEIRAELQQADNKRFKASAARQKNALKKIIANITMGYLNEMASLFPEILKFWSIDDDMEVKMACHQYALAMAPTKSSHFEEALKLIQDDFASSNERLRIMALNTLSSIPRPSYYSACQKCLESVLTRSSESADLKRAALHAILNMDQADKNSARPYVSFLSQIINEQRQFPSVRAHALSVLDALNESHKDLPPMSLSHDTCFNLLELLPELNEWDHTLILNGLTANYVPQTHSESHHLIEVVLPHLQHVNTSVSLAALKLILYLINYVDSIHESIVKRLSSSVVALLNKPSELQFLVLRNVILLLLGRDKPFLQIDVSYFFVEFNDPIYIKDTKLEILYLLAKEDNLRQILQELKDYATDIDIQMSRKAIRAIGNLAVKLENSVDDCINVLLDLLDFGVEYIIQEIISVFRNVMRKYPEQDSETIKRLVAFNDSVQEPESRSAMIWIITQFSRSLPNFLTLFRVFSDNFGEESLEVQFSVLNSSVKFFVRTRSSETEELCLKILKTAVDNADNPDLRERALMYWRLLSLVQQRADSNISLDDIVEIVDGELPLITLNTRLDPAVLEELELNIGSIASIYLKPIGQVFRLNRTMTLPQSPVLNRNRDSLEMIPDTRSSKSSASYSDPISTRSRAGSSPVKKMNDHDKPAETVNHLKMKRRTTIGSSKVTRKPSILSRRISIKRPFT</sequence>
<evidence type="ECO:0000256" key="2">
    <source>
        <dbReference type="ARBA" id="ARBA00006613"/>
    </source>
</evidence>
<proteinExistence type="inferred from homology"/>
<dbReference type="STRING" id="1230905.A0A1G4KGF6"/>
<dbReference type="OrthoDB" id="10254310at2759"/>
<organism evidence="9 10">
    <name type="scientific">Lachancea mirantina</name>
    <dbReference type="NCBI Taxonomy" id="1230905"/>
    <lineage>
        <taxon>Eukaryota</taxon>
        <taxon>Fungi</taxon>
        <taxon>Dikarya</taxon>
        <taxon>Ascomycota</taxon>
        <taxon>Saccharomycotina</taxon>
        <taxon>Saccharomycetes</taxon>
        <taxon>Saccharomycetales</taxon>
        <taxon>Saccharomycetaceae</taxon>
        <taxon>Lachancea</taxon>
    </lineage>
</organism>
<dbReference type="Gene3D" id="1.25.10.10">
    <property type="entry name" value="Leucine-rich Repeat Variant"/>
    <property type="match status" value="1"/>
</dbReference>
<keyword evidence="5 6" id="KW-0472">Membrane</keyword>
<dbReference type="GO" id="GO:0016192">
    <property type="term" value="P:vesicle-mediated transport"/>
    <property type="evidence" value="ECO:0007669"/>
    <property type="project" value="InterPro"/>
</dbReference>
<dbReference type="AlphaFoldDB" id="A0A1G4KGF6"/>
<dbReference type="SUPFAM" id="SSF48371">
    <property type="entry name" value="ARM repeat"/>
    <property type="match status" value="1"/>
</dbReference>
<dbReference type="InterPro" id="IPR011989">
    <property type="entry name" value="ARM-like"/>
</dbReference>
<comment type="similarity">
    <text evidence="2 6">Belongs to the adaptor complexes large subunit family.</text>
</comment>
<evidence type="ECO:0000256" key="5">
    <source>
        <dbReference type="ARBA" id="ARBA00023136"/>
    </source>
</evidence>
<feature type="region of interest" description="Disordered" evidence="7">
    <location>
        <begin position="610"/>
        <end position="662"/>
    </location>
</feature>